<dbReference type="Gene3D" id="3.50.30.60">
    <property type="entry name" value="LD-carboxypeptidase A C-terminal domain-like"/>
    <property type="match status" value="1"/>
</dbReference>
<evidence type="ECO:0000256" key="1">
    <source>
        <dbReference type="ARBA" id="ARBA00010233"/>
    </source>
</evidence>
<evidence type="ECO:0000256" key="3">
    <source>
        <dbReference type="ARBA" id="ARBA00022670"/>
    </source>
</evidence>
<dbReference type="Proteomes" id="UP000316425">
    <property type="component" value="Unassembled WGS sequence"/>
</dbReference>
<name>A0A556P8I5_9BACI</name>
<evidence type="ECO:0000256" key="2">
    <source>
        <dbReference type="ARBA" id="ARBA00022645"/>
    </source>
</evidence>
<dbReference type="SUPFAM" id="SSF141986">
    <property type="entry name" value="LD-carboxypeptidase A C-terminal domain-like"/>
    <property type="match status" value="1"/>
</dbReference>
<dbReference type="PANTHER" id="PTHR30237:SF2">
    <property type="entry name" value="MUREIN TETRAPEPTIDE CARBOXYPEPTIDASE"/>
    <property type="match status" value="1"/>
</dbReference>
<evidence type="ECO:0000259" key="7">
    <source>
        <dbReference type="Pfam" id="PF02016"/>
    </source>
</evidence>
<dbReference type="PANTHER" id="PTHR30237">
    <property type="entry name" value="MURAMOYLTETRAPEPTIDE CARBOXYPEPTIDASE"/>
    <property type="match status" value="1"/>
</dbReference>
<evidence type="ECO:0000313" key="9">
    <source>
        <dbReference type="EMBL" id="TSJ60705.1"/>
    </source>
</evidence>
<feature type="active site" description="Charge relay system" evidence="6">
    <location>
        <position position="207"/>
    </location>
</feature>
<evidence type="ECO:0000256" key="6">
    <source>
        <dbReference type="PIRSR" id="PIRSR028757-1"/>
    </source>
</evidence>
<gene>
    <name evidence="9" type="ORF">FPQ13_11995</name>
</gene>
<dbReference type="GO" id="GO:0004180">
    <property type="term" value="F:carboxypeptidase activity"/>
    <property type="evidence" value="ECO:0007669"/>
    <property type="project" value="UniProtKB-KW"/>
</dbReference>
<dbReference type="InterPro" id="IPR027461">
    <property type="entry name" value="Carboxypeptidase_A_C_sf"/>
</dbReference>
<dbReference type="InterPro" id="IPR029062">
    <property type="entry name" value="Class_I_gatase-like"/>
</dbReference>
<comment type="caution">
    <text evidence="9">The sequence shown here is derived from an EMBL/GenBank/DDBJ whole genome shotgun (WGS) entry which is preliminary data.</text>
</comment>
<dbReference type="RefSeq" id="WP_144089561.1">
    <property type="nucleotide sequence ID" value="NZ_VMHE01000032.1"/>
</dbReference>
<keyword evidence="10" id="KW-1185">Reference proteome</keyword>
<reference evidence="9 10" key="1">
    <citation type="submission" date="2019-07" db="EMBL/GenBank/DDBJ databases">
        <title>Allobacillus sp. nov. SKP isolated from shrimp paste of Euphausiacea.</title>
        <authorList>
            <person name="Kanchanasin P."/>
            <person name="Tanasupawat S."/>
            <person name="Shi W."/>
            <person name="Wu L."/>
            <person name="Ma J."/>
        </authorList>
    </citation>
    <scope>NUCLEOTIDE SEQUENCE [LARGE SCALE GENOMIC DNA]</scope>
    <source>
        <strain evidence="9 10">SKP4-8</strain>
    </source>
</reference>
<dbReference type="InterPro" id="IPR040921">
    <property type="entry name" value="Peptidase_S66C"/>
</dbReference>
<proteinExistence type="inferred from homology"/>
<keyword evidence="2 9" id="KW-0121">Carboxypeptidase</keyword>
<dbReference type="Gene3D" id="3.40.50.10740">
    <property type="entry name" value="Class I glutamine amidotransferase-like"/>
    <property type="match status" value="1"/>
</dbReference>
<dbReference type="InterPro" id="IPR027478">
    <property type="entry name" value="LdcA_N"/>
</dbReference>
<dbReference type="Pfam" id="PF02016">
    <property type="entry name" value="Peptidase_S66"/>
    <property type="match status" value="1"/>
</dbReference>
<evidence type="ECO:0000256" key="5">
    <source>
        <dbReference type="ARBA" id="ARBA00022825"/>
    </source>
</evidence>
<sequence>MMLPKPLKHGDTVGVIAPASPSNIENYQKSKAFIESLGLSIQEGKHLKNVHGYLAGTDDERLEDLHAMFADDSIKGIIFAGGGYGTARIAHRLDYELIKKNPKIFWGYSDLTYLHTAIRQETGLVTFHGPMLASDVGKDDFHPLSKKQFNQLFEPTSLVYDESFSTLEVIAEGEAQGEIVGGNLTLIASSLGGPYELDTKGKLLFIEDIDEEPYRIDGYLAQLMHAGKLDDAAGIIVGDFKNAVPTRKPSLTLETVLTDYFQSLKKPVMKGFQIGHCQPHFAIPLGTRATLSTKSKSLSIQPGVKES</sequence>
<evidence type="ECO:0000313" key="10">
    <source>
        <dbReference type="Proteomes" id="UP000316425"/>
    </source>
</evidence>
<dbReference type="Pfam" id="PF17676">
    <property type="entry name" value="Peptidase_S66C"/>
    <property type="match status" value="1"/>
</dbReference>
<dbReference type="SUPFAM" id="SSF52317">
    <property type="entry name" value="Class I glutamine amidotransferase-like"/>
    <property type="match status" value="1"/>
</dbReference>
<feature type="domain" description="LD-carboxypeptidase N-terminal" evidence="7">
    <location>
        <begin position="13"/>
        <end position="129"/>
    </location>
</feature>
<comment type="similarity">
    <text evidence="1">Belongs to the peptidase S66 family.</text>
</comment>
<dbReference type="EMBL" id="VMHE01000032">
    <property type="protein sequence ID" value="TSJ60705.1"/>
    <property type="molecule type" value="Genomic_DNA"/>
</dbReference>
<dbReference type="OrthoDB" id="9807329at2"/>
<organism evidence="9 10">
    <name type="scientific">Allobacillus salarius</name>
    <dbReference type="NCBI Taxonomy" id="1955272"/>
    <lineage>
        <taxon>Bacteria</taxon>
        <taxon>Bacillati</taxon>
        <taxon>Bacillota</taxon>
        <taxon>Bacilli</taxon>
        <taxon>Bacillales</taxon>
        <taxon>Bacillaceae</taxon>
        <taxon>Allobacillus</taxon>
    </lineage>
</organism>
<dbReference type="GO" id="GO:0008236">
    <property type="term" value="F:serine-type peptidase activity"/>
    <property type="evidence" value="ECO:0007669"/>
    <property type="project" value="UniProtKB-KW"/>
</dbReference>
<evidence type="ECO:0000259" key="8">
    <source>
        <dbReference type="Pfam" id="PF17676"/>
    </source>
</evidence>
<dbReference type="AlphaFoldDB" id="A0A556P8I5"/>
<keyword evidence="4" id="KW-0378">Hydrolase</keyword>
<dbReference type="PIRSF" id="PIRSF028757">
    <property type="entry name" value="LD-carboxypeptidase"/>
    <property type="match status" value="1"/>
</dbReference>
<feature type="domain" description="LD-carboxypeptidase C-terminal" evidence="8">
    <location>
        <begin position="176"/>
        <end position="291"/>
    </location>
</feature>
<protein>
    <submittedName>
        <fullName evidence="9">LD-carboxypeptidase</fullName>
    </submittedName>
</protein>
<keyword evidence="3" id="KW-0645">Protease</keyword>
<dbReference type="CDD" id="cd07025">
    <property type="entry name" value="Peptidase_S66"/>
    <property type="match status" value="1"/>
</dbReference>
<evidence type="ECO:0000256" key="4">
    <source>
        <dbReference type="ARBA" id="ARBA00022801"/>
    </source>
</evidence>
<dbReference type="GO" id="GO:0006508">
    <property type="term" value="P:proteolysis"/>
    <property type="evidence" value="ECO:0007669"/>
    <property type="project" value="UniProtKB-KW"/>
</dbReference>
<dbReference type="InterPro" id="IPR040449">
    <property type="entry name" value="Peptidase_S66_N"/>
</dbReference>
<dbReference type="InterPro" id="IPR003507">
    <property type="entry name" value="S66_fam"/>
</dbReference>
<feature type="active site" description="Nucleophile" evidence="6">
    <location>
        <position position="109"/>
    </location>
</feature>
<feature type="active site" description="Charge relay system" evidence="6">
    <location>
        <position position="276"/>
    </location>
</feature>
<accession>A0A556P8I5</accession>
<keyword evidence="5" id="KW-0720">Serine protease</keyword>